<evidence type="ECO:0008006" key="3">
    <source>
        <dbReference type="Google" id="ProtNLM"/>
    </source>
</evidence>
<dbReference type="RefSeq" id="WP_283345336.1">
    <property type="nucleotide sequence ID" value="NZ_JASHIF010000012.1"/>
</dbReference>
<dbReference type="PIRSF" id="PIRSF035170">
    <property type="entry name" value="HD_phosphohydro"/>
    <property type="match status" value="1"/>
</dbReference>
<sequence>MNLQHLFSELLQGYTQDMAKIATYWTELSDAYSQPRRHYHNLTHLENLYHELVSVKTQVHDWEVILWSLFYHDAVYDTLKSNNEEKSAALAEKRMKSVGVSEEIVTKVVEMILATKTHVVSENQDINYFTDADLSILGKDWEVYNQYAKQVRNEYAIYPDLLYNPGRKKVLKHFLAMNQIYKTDYFTQRYEEQARLNLSRELEGDRV</sequence>
<protein>
    <recommendedName>
        <fullName evidence="3">Metal-dependent HD superfamily phosphohydrolase</fullName>
    </recommendedName>
</protein>
<accession>A0ABT6YAW3</accession>
<comment type="caution">
    <text evidence="1">The sequence shown here is derived from an EMBL/GenBank/DDBJ whole genome shotgun (WGS) entry which is preliminary data.</text>
</comment>
<dbReference type="PANTHER" id="PTHR21174:SF0">
    <property type="entry name" value="HD PHOSPHOHYDROLASE FAMILY PROTEIN-RELATED"/>
    <property type="match status" value="1"/>
</dbReference>
<dbReference type="PANTHER" id="PTHR21174">
    <property type="match status" value="1"/>
</dbReference>
<evidence type="ECO:0000313" key="2">
    <source>
        <dbReference type="Proteomes" id="UP001236507"/>
    </source>
</evidence>
<evidence type="ECO:0000313" key="1">
    <source>
        <dbReference type="EMBL" id="MDI9860718.1"/>
    </source>
</evidence>
<dbReference type="InterPro" id="IPR009218">
    <property type="entry name" value="HD_phosphohydro"/>
</dbReference>
<reference evidence="1 2" key="1">
    <citation type="submission" date="2023-05" db="EMBL/GenBank/DDBJ databases">
        <title>Novel species of genus Flectobacillus isolated from stream in China.</title>
        <authorList>
            <person name="Lu H."/>
        </authorList>
    </citation>
    <scope>NUCLEOTIDE SEQUENCE [LARGE SCALE GENOMIC DNA]</scope>
    <source>
        <strain evidence="1 2">KCTC 42575</strain>
    </source>
</reference>
<dbReference type="SUPFAM" id="SSF109604">
    <property type="entry name" value="HD-domain/PDEase-like"/>
    <property type="match status" value="1"/>
</dbReference>
<dbReference type="Proteomes" id="UP001236507">
    <property type="component" value="Unassembled WGS sequence"/>
</dbReference>
<proteinExistence type="predicted"/>
<name>A0ABT6YAW3_9BACT</name>
<dbReference type="EMBL" id="JASHIF010000012">
    <property type="protein sequence ID" value="MDI9860718.1"/>
    <property type="molecule type" value="Genomic_DNA"/>
</dbReference>
<keyword evidence="2" id="KW-1185">Reference proteome</keyword>
<dbReference type="Gene3D" id="1.10.3210.10">
    <property type="entry name" value="Hypothetical protein af1432"/>
    <property type="match status" value="1"/>
</dbReference>
<gene>
    <name evidence="1" type="ORF">QM524_15990</name>
</gene>
<organism evidence="1 2">
    <name type="scientific">Flectobacillus roseus</name>
    <dbReference type="NCBI Taxonomy" id="502259"/>
    <lineage>
        <taxon>Bacteria</taxon>
        <taxon>Pseudomonadati</taxon>
        <taxon>Bacteroidota</taxon>
        <taxon>Cytophagia</taxon>
        <taxon>Cytophagales</taxon>
        <taxon>Flectobacillaceae</taxon>
        <taxon>Flectobacillus</taxon>
    </lineage>
</organism>